<sequence length="266" mass="30317">MPQGLAGVYVWRPALDKVEYVLCLLCFTQWLMLNNRRRTRDITPYDRSGKILMTVQNTPKKSNFYFLMPDLESGPQPGVVFENVKQLLTPPRLILRPNDGGFPPLTEVPRLVFDPKKGVMPRDLEAGFSGYWLISERLHQVFSTVDPEGFAFVECDFRMEDGSKGPRYFLCDVVRVLDALDEERSEVEIEVSDEFVEGKFYDFTGGARLAFRNDAVKEAHVFSLKYSGDCVFLDETMKDAVRKAGIGMNGNSDGLWLRDSSNWKDA</sequence>
<organism evidence="2 3">
    <name type="scientific">Xanthomonas hortorum pv. carotae</name>
    <dbReference type="NCBI Taxonomy" id="487904"/>
    <lineage>
        <taxon>Bacteria</taxon>
        <taxon>Pseudomonadati</taxon>
        <taxon>Pseudomonadota</taxon>
        <taxon>Gammaproteobacteria</taxon>
        <taxon>Lysobacterales</taxon>
        <taxon>Lysobacteraceae</taxon>
        <taxon>Xanthomonas</taxon>
    </lineage>
</organism>
<feature type="domain" description="Immunity MXAN-0049 protein" evidence="1">
    <location>
        <begin position="64"/>
        <end position="259"/>
    </location>
</feature>
<dbReference type="Pfam" id="PF07791">
    <property type="entry name" value="Imm11"/>
    <property type="match status" value="1"/>
</dbReference>
<dbReference type="EMBL" id="CAJDKC010000004">
    <property type="protein sequence ID" value="CAD0351826.1"/>
    <property type="molecule type" value="Genomic_DNA"/>
</dbReference>
<protein>
    <recommendedName>
        <fullName evidence="1">Immunity MXAN-0049 protein domain-containing protein</fullName>
    </recommendedName>
</protein>
<name>A0A6V7EKU8_9XANT</name>
<evidence type="ECO:0000259" key="1">
    <source>
        <dbReference type="Pfam" id="PF07791"/>
    </source>
</evidence>
<dbReference type="InterPro" id="IPR012433">
    <property type="entry name" value="Imm11"/>
</dbReference>
<gene>
    <name evidence="2" type="ORF">CFBP7900_24560</name>
</gene>
<evidence type="ECO:0000313" key="2">
    <source>
        <dbReference type="EMBL" id="CAD0351833.1"/>
    </source>
</evidence>
<proteinExistence type="predicted"/>
<dbReference type="Proteomes" id="UP000587508">
    <property type="component" value="Unassembled WGS sequence"/>
</dbReference>
<reference evidence="2 3" key="1">
    <citation type="submission" date="2020-07" db="EMBL/GenBank/DDBJ databases">
        <authorList>
            <person name="Pothier F. J."/>
        </authorList>
    </citation>
    <scope>NUCLEOTIDE SEQUENCE [LARGE SCALE GENOMIC DNA]</scope>
    <source>
        <strain evidence="2 3">CFBP 7900</strain>
    </source>
</reference>
<accession>A0A6V7EKU8</accession>
<comment type="caution">
    <text evidence="2">The sequence shown here is derived from an EMBL/GenBank/DDBJ whole genome shotgun (WGS) entry which is preliminary data.</text>
</comment>
<dbReference type="EMBL" id="CAJDKC010000004">
    <property type="protein sequence ID" value="CAD0351833.1"/>
    <property type="molecule type" value="Genomic_DNA"/>
</dbReference>
<evidence type="ECO:0000313" key="3">
    <source>
        <dbReference type="Proteomes" id="UP000587508"/>
    </source>
</evidence>
<dbReference type="AlphaFoldDB" id="A0A6V7EKU8"/>